<feature type="compositionally biased region" description="Polar residues" evidence="6">
    <location>
        <begin position="591"/>
        <end position="603"/>
    </location>
</feature>
<feature type="compositionally biased region" description="Polar residues" evidence="6">
    <location>
        <begin position="1197"/>
        <end position="1210"/>
    </location>
</feature>
<feature type="region of interest" description="Disordered" evidence="6">
    <location>
        <begin position="966"/>
        <end position="993"/>
    </location>
</feature>
<dbReference type="Pfam" id="PF14608">
    <property type="entry name" value="zf-CCCH_2"/>
    <property type="match status" value="3"/>
</dbReference>
<feature type="domain" description="C3H1-type" evidence="7">
    <location>
        <begin position="1485"/>
        <end position="1512"/>
    </location>
</feature>
<evidence type="ECO:0000313" key="9">
    <source>
        <dbReference type="Proteomes" id="UP001344447"/>
    </source>
</evidence>
<feature type="compositionally biased region" description="Basic and acidic residues" evidence="6">
    <location>
        <begin position="1389"/>
        <end position="1407"/>
    </location>
</feature>
<feature type="region of interest" description="Disordered" evidence="6">
    <location>
        <begin position="590"/>
        <end position="651"/>
    </location>
</feature>
<dbReference type="GO" id="GO:0008270">
    <property type="term" value="F:zinc ion binding"/>
    <property type="evidence" value="ECO:0007669"/>
    <property type="project" value="UniProtKB-KW"/>
</dbReference>
<dbReference type="EMBL" id="JAVFKY010000004">
    <property type="protein sequence ID" value="KAK5578201.1"/>
    <property type="molecule type" value="Genomic_DNA"/>
</dbReference>
<dbReference type="SUPFAM" id="SSF90229">
    <property type="entry name" value="CCCH zinc finger"/>
    <property type="match status" value="2"/>
</dbReference>
<evidence type="ECO:0000256" key="5">
    <source>
        <dbReference type="PROSITE-ProRule" id="PRU00723"/>
    </source>
</evidence>
<reference evidence="8 9" key="1">
    <citation type="submission" date="2023-11" db="EMBL/GenBank/DDBJ databases">
        <title>Dfirmibasis_genome.</title>
        <authorList>
            <person name="Edelbroek B."/>
            <person name="Kjellin J."/>
            <person name="Jerlstrom-Hultqvist J."/>
            <person name="Soderbom F."/>
        </authorList>
    </citation>
    <scope>NUCLEOTIDE SEQUENCE [LARGE SCALE GENOMIC DNA]</scope>
    <source>
        <strain evidence="8 9">TNS-C-14</strain>
    </source>
</reference>
<dbReference type="FunFam" id="4.10.1000.10:FF:000081">
    <property type="entry name" value="Uncharacterized protein"/>
    <property type="match status" value="1"/>
</dbReference>
<feature type="compositionally biased region" description="Basic and acidic residues" evidence="6">
    <location>
        <begin position="1244"/>
        <end position="1255"/>
    </location>
</feature>
<feature type="compositionally biased region" description="Low complexity" evidence="6">
    <location>
        <begin position="918"/>
        <end position="949"/>
    </location>
</feature>
<feature type="compositionally biased region" description="Low complexity" evidence="6">
    <location>
        <begin position="604"/>
        <end position="632"/>
    </location>
</feature>
<dbReference type="InterPro" id="IPR016024">
    <property type="entry name" value="ARM-type_fold"/>
</dbReference>
<dbReference type="Gene3D" id="4.10.1000.10">
    <property type="entry name" value="Zinc finger, CCCH-type"/>
    <property type="match status" value="1"/>
</dbReference>
<feature type="compositionally biased region" description="Low complexity" evidence="6">
    <location>
        <begin position="1347"/>
        <end position="1374"/>
    </location>
</feature>
<keyword evidence="9" id="KW-1185">Reference proteome</keyword>
<sequence>MQQPQQNITTSTSSNNNINNPLTLQQQQEQLQQLQIKRKEEFNEAITTLGVQSITELTTSTFCTNTIKIKILKLLLDIINNPLLYSKTVIRYAIKGIGVIGCQDESLVTQTITFLAKILEFKSENYHYMKKVCFHALSRIGRKYPVYQSILLVLFEKYIMSPLSTNDTICSILVAYARLSQTNSQIRAMSMKRWLEATESPIPQLKSSGILSLGYASCPTGNIINDKNIESICYSKSIELLQFHKVEEVLEDDPWKLENVYQVQVSACKALGLLARSSTSEWLPKISKIFKTILSSHRYAAPVKATVLLNYGQISYYLNSGSPFFTPLKVLLFELSADDNISISAPSCQSLTKFALSHDSNYTEVKQIIRSKLQCTTLKSCKHEQIEGFLKTWCKLISKNYRPILNQCSSIISPLYSDIYDQKSQLSNQLLLLKQIQQQQDPSQQNQLNISGINSSTYGSAINITTNSTPLNSIPGSISNFSDAFNNYLQLSQLCKLLSPLIIQCCLSFFKKPSLLDHQQYKKSLKEKIHQQKIKGFLINSFFQQQQQDQLEQCLKELSSDPFKREIFLTIIGNPENLDNQSFIQKIKQHITPTSQPLNLPQKTSTSASTSTSTITTPTTTTTTIGGASSPSKDNLSPKPSPTFSKPVDPRLEKRNNLFGKALPLISQQQVQHSQSPQSPTIQNSTLNSENSATSSSPTTNNTSISTVPTPIQPVTFKKNSIFSKSLPLIGQPSSSSISATLAAASASIKPTVNNNSISATLAAATATLQTKTTTSTTNTSTNPTNSITAVPSSPSLTIKPSIDNTIPSTTISPVTTTTPATTTSTSAPNTNITSTTPNTTTESTINTPTPITTTLLDQPDMEIAEKKKNLFSSLPLIGQKPSPPLVASSTTNTTLPTLPSSTITTTTIDSPKKVEQVLSPLSSSSPNITPTPTTNTISSSSSPSVASATDEKKKNLFAPLTLIGQTSSNTTNNSTNATVISPSSQSPISSPIVSNTTTLTHIDNTNITKIIEKKKNPFAPLPLIGQTSTQTQIQTPASPSKSQQQQVPNNKPTPPNQNIFSKPLPLIGNKPTATPSIPSNAPKKPLIDIYQLPPTTINTKKVQTKSLNSQSLGVKLMNQQPIIPSAKKLSPQPNIFSKPLPLIGQQQPPTPQQQQQQQQQQPTKVASPRNATSTPNTIESLNNTRTTTTSASNTNVEISSTTNIVSQSPSPVPPTLVKPNEIENTTKEIPNTNKETILGIDITDNREETMKKIENDEDNENDEDEDNEEDDEEDDDEEDEDDDEEEEADGDEKDEEELMIDDTNTSFDQSSSTTSSKKRSNTLLLSDSEDEDDVENKKLKLESEDSSTQNDDNNNYTTDNNNDNSNGSSSSTKVNKKNKKKKKKTKKAKIEENKIKIQGKVKEKKSPNKNNNKNNNNKKGKKSKNTTPPTTSASIETAKLYQGIDFNQPKEKKELTVVCNFYKIGMCKKGKECTFIHEGPVEIRKPTEVCKYFKTSSCAKGDSCTYSHDLKIEPCKYYNSPTGCTNVNCQYDHRLITTPTLLSTSNNNSPILNSSPLLSNTTLPTATTTSTTTPNTTALLTPSLLTSNFDFNFQDNQDNQDNFNKPFLSFQMDNQYLFQQSPPQKELQYNQQQQDDQQNSNETF</sequence>
<evidence type="ECO:0000313" key="8">
    <source>
        <dbReference type="EMBL" id="KAK5578201.1"/>
    </source>
</evidence>
<dbReference type="SMART" id="SM00356">
    <property type="entry name" value="ZnF_C3H1"/>
    <property type="match status" value="3"/>
</dbReference>
<feature type="compositionally biased region" description="Low complexity" evidence="6">
    <location>
        <begin position="1153"/>
        <end position="1164"/>
    </location>
</feature>
<evidence type="ECO:0000256" key="3">
    <source>
        <dbReference type="ARBA" id="ARBA00022771"/>
    </source>
</evidence>
<accession>A0AAN7TYR9</accession>
<feature type="compositionally biased region" description="Low complexity" evidence="6">
    <location>
        <begin position="1178"/>
        <end position="1196"/>
    </location>
</feature>
<gene>
    <name evidence="8" type="ORF">RB653_003154</name>
</gene>
<evidence type="ECO:0000256" key="4">
    <source>
        <dbReference type="ARBA" id="ARBA00022833"/>
    </source>
</evidence>
<dbReference type="GO" id="GO:0045892">
    <property type="term" value="P:negative regulation of DNA-templated transcription"/>
    <property type="evidence" value="ECO:0007669"/>
    <property type="project" value="InterPro"/>
</dbReference>
<keyword evidence="3 5" id="KW-0863">Zinc-finger</keyword>
<dbReference type="InterPro" id="IPR036855">
    <property type="entry name" value="Znf_CCCH_sf"/>
</dbReference>
<dbReference type="InterPro" id="IPR045124">
    <property type="entry name" value="Su(sable)-like"/>
</dbReference>
<dbReference type="GO" id="GO:0003723">
    <property type="term" value="F:RNA binding"/>
    <property type="evidence" value="ECO:0007669"/>
    <property type="project" value="InterPro"/>
</dbReference>
<dbReference type="InterPro" id="IPR000571">
    <property type="entry name" value="Znf_CCCH"/>
</dbReference>
<feature type="compositionally biased region" description="Low complexity" evidence="6">
    <location>
        <begin position="889"/>
        <end position="909"/>
    </location>
</feature>
<feature type="region of interest" description="Disordered" evidence="6">
    <location>
        <begin position="1624"/>
        <end position="1645"/>
    </location>
</feature>
<feature type="compositionally biased region" description="Low complexity" evidence="6">
    <location>
        <begin position="805"/>
        <end position="851"/>
    </location>
</feature>
<feature type="region of interest" description="Disordered" evidence="6">
    <location>
        <begin position="773"/>
        <end position="851"/>
    </location>
</feature>
<keyword evidence="4 5" id="KW-0862">Zinc</keyword>
<feature type="region of interest" description="Disordered" evidence="6">
    <location>
        <begin position="1"/>
        <end position="20"/>
    </location>
</feature>
<name>A0AAN7TYR9_9MYCE</name>
<feature type="region of interest" description="Disordered" evidence="6">
    <location>
        <begin position="1125"/>
        <end position="1435"/>
    </location>
</feature>
<feature type="compositionally biased region" description="Low complexity" evidence="6">
    <location>
        <begin position="668"/>
        <end position="710"/>
    </location>
</feature>
<feature type="region of interest" description="Disordered" evidence="6">
    <location>
        <begin position="1028"/>
        <end position="1085"/>
    </location>
</feature>
<dbReference type="Proteomes" id="UP001344447">
    <property type="component" value="Unassembled WGS sequence"/>
</dbReference>
<evidence type="ECO:0000256" key="1">
    <source>
        <dbReference type="ARBA" id="ARBA00022723"/>
    </source>
</evidence>
<dbReference type="SUPFAM" id="SSF48371">
    <property type="entry name" value="ARM repeat"/>
    <property type="match status" value="1"/>
</dbReference>
<feature type="zinc finger region" description="C3H1-type" evidence="5">
    <location>
        <begin position="1485"/>
        <end position="1512"/>
    </location>
</feature>
<feature type="region of interest" description="Disordered" evidence="6">
    <location>
        <begin position="883"/>
        <end position="951"/>
    </location>
</feature>
<protein>
    <recommendedName>
        <fullName evidence="7">C3H1-type domain-containing protein</fullName>
    </recommendedName>
</protein>
<feature type="compositionally biased region" description="Basic residues" evidence="6">
    <location>
        <begin position="1375"/>
        <end position="1388"/>
    </location>
</feature>
<feature type="compositionally biased region" description="Acidic residues" evidence="6">
    <location>
        <begin position="1256"/>
        <end position="1301"/>
    </location>
</feature>
<keyword evidence="2" id="KW-0677">Repeat</keyword>
<feature type="region of interest" description="Disordered" evidence="6">
    <location>
        <begin position="668"/>
        <end position="712"/>
    </location>
</feature>
<dbReference type="GO" id="GO:0005634">
    <property type="term" value="C:nucleus"/>
    <property type="evidence" value="ECO:0007669"/>
    <property type="project" value="TreeGrafter"/>
</dbReference>
<feature type="compositionally biased region" description="Low complexity" evidence="6">
    <location>
        <begin position="773"/>
        <end position="790"/>
    </location>
</feature>
<feature type="compositionally biased region" description="Low complexity" evidence="6">
    <location>
        <begin position="967"/>
        <end position="993"/>
    </location>
</feature>
<evidence type="ECO:0000259" key="7">
    <source>
        <dbReference type="PROSITE" id="PS50103"/>
    </source>
</evidence>
<feature type="zinc finger region" description="C3H1-type" evidence="5">
    <location>
        <begin position="1454"/>
        <end position="1481"/>
    </location>
</feature>
<evidence type="ECO:0000256" key="2">
    <source>
        <dbReference type="ARBA" id="ARBA00022737"/>
    </source>
</evidence>
<dbReference type="PROSITE" id="PS50103">
    <property type="entry name" value="ZF_C3H1"/>
    <property type="match status" value="2"/>
</dbReference>
<dbReference type="PANTHER" id="PTHR13119">
    <property type="entry name" value="ZINC FINGER CCCH DOMAIN-CONTAINING PROTEI"/>
    <property type="match status" value="1"/>
</dbReference>
<feature type="compositionally biased region" description="Low complexity" evidence="6">
    <location>
        <begin position="1629"/>
        <end position="1645"/>
    </location>
</feature>
<proteinExistence type="predicted"/>
<evidence type="ECO:0000256" key="6">
    <source>
        <dbReference type="SAM" id="MobiDB-lite"/>
    </source>
</evidence>
<keyword evidence="1 5" id="KW-0479">Metal-binding</keyword>
<feature type="compositionally biased region" description="Low complexity" evidence="6">
    <location>
        <begin position="1302"/>
        <end position="1327"/>
    </location>
</feature>
<comment type="caution">
    <text evidence="8">The sequence shown here is derived from an EMBL/GenBank/DDBJ whole genome shotgun (WGS) entry which is preliminary data.</text>
</comment>
<organism evidence="8 9">
    <name type="scientific">Dictyostelium firmibasis</name>
    <dbReference type="NCBI Taxonomy" id="79012"/>
    <lineage>
        <taxon>Eukaryota</taxon>
        <taxon>Amoebozoa</taxon>
        <taxon>Evosea</taxon>
        <taxon>Eumycetozoa</taxon>
        <taxon>Dictyostelia</taxon>
        <taxon>Dictyosteliales</taxon>
        <taxon>Dictyosteliaceae</taxon>
        <taxon>Dictyostelium</taxon>
    </lineage>
</organism>
<feature type="domain" description="C3H1-type" evidence="7">
    <location>
        <begin position="1454"/>
        <end position="1481"/>
    </location>
</feature>
<feature type="compositionally biased region" description="Polar residues" evidence="6">
    <location>
        <begin position="1037"/>
        <end position="1061"/>
    </location>
</feature>
<dbReference type="PANTHER" id="PTHR13119:SF12">
    <property type="entry name" value="PROTEIN SUPPRESSOR OF SABLE"/>
    <property type="match status" value="1"/>
</dbReference>